<dbReference type="VEuPathDB" id="FungiDB:MELLADRAFT_108038"/>
<evidence type="ECO:0000256" key="1">
    <source>
        <dbReference type="SAM" id="MobiDB-lite"/>
    </source>
</evidence>
<proteinExistence type="predicted"/>
<protein>
    <submittedName>
        <fullName evidence="2">Uncharacterized protein</fullName>
    </submittedName>
</protein>
<evidence type="ECO:0000313" key="2">
    <source>
        <dbReference type="EMBL" id="EGG04977.1"/>
    </source>
</evidence>
<dbReference type="InParanoid" id="F4RRR8"/>
<evidence type="ECO:0000313" key="3">
    <source>
        <dbReference type="Proteomes" id="UP000001072"/>
    </source>
</evidence>
<name>F4RRR8_MELLP</name>
<organism evidence="3">
    <name type="scientific">Melampsora larici-populina (strain 98AG31 / pathotype 3-4-7)</name>
    <name type="common">Poplar leaf rust fungus</name>
    <dbReference type="NCBI Taxonomy" id="747676"/>
    <lineage>
        <taxon>Eukaryota</taxon>
        <taxon>Fungi</taxon>
        <taxon>Dikarya</taxon>
        <taxon>Basidiomycota</taxon>
        <taxon>Pucciniomycotina</taxon>
        <taxon>Pucciniomycetes</taxon>
        <taxon>Pucciniales</taxon>
        <taxon>Melampsoraceae</taxon>
        <taxon>Melampsora</taxon>
    </lineage>
</organism>
<dbReference type="GeneID" id="18923351"/>
<dbReference type="KEGG" id="mlr:MELLADRAFT_108038"/>
<feature type="compositionally biased region" description="Basic and acidic residues" evidence="1">
    <location>
        <begin position="95"/>
        <end position="109"/>
    </location>
</feature>
<keyword evidence="3" id="KW-1185">Reference proteome</keyword>
<reference evidence="3" key="1">
    <citation type="journal article" date="2011" name="Proc. Natl. Acad. Sci. U.S.A.">
        <title>Obligate biotrophy features unraveled by the genomic analysis of rust fungi.</title>
        <authorList>
            <person name="Duplessis S."/>
            <person name="Cuomo C.A."/>
            <person name="Lin Y.-C."/>
            <person name="Aerts A."/>
            <person name="Tisserant E."/>
            <person name="Veneault-Fourrey C."/>
            <person name="Joly D.L."/>
            <person name="Hacquard S."/>
            <person name="Amselem J."/>
            <person name="Cantarel B.L."/>
            <person name="Chiu R."/>
            <person name="Coutinho P.M."/>
            <person name="Feau N."/>
            <person name="Field M."/>
            <person name="Frey P."/>
            <person name="Gelhaye E."/>
            <person name="Goldberg J."/>
            <person name="Grabherr M.G."/>
            <person name="Kodira C.D."/>
            <person name="Kohler A."/>
            <person name="Kuees U."/>
            <person name="Lindquist E.A."/>
            <person name="Lucas S.M."/>
            <person name="Mago R."/>
            <person name="Mauceli E."/>
            <person name="Morin E."/>
            <person name="Murat C."/>
            <person name="Pangilinan J.L."/>
            <person name="Park R."/>
            <person name="Pearson M."/>
            <person name="Quesneville H."/>
            <person name="Rouhier N."/>
            <person name="Sakthikumar S."/>
            <person name="Salamov A.A."/>
            <person name="Schmutz J."/>
            <person name="Selles B."/>
            <person name="Shapiro H."/>
            <person name="Tanguay P."/>
            <person name="Tuskan G.A."/>
            <person name="Henrissat B."/>
            <person name="Van de Peer Y."/>
            <person name="Rouze P."/>
            <person name="Ellis J.G."/>
            <person name="Dodds P.N."/>
            <person name="Schein J.E."/>
            <person name="Zhong S."/>
            <person name="Hamelin R.C."/>
            <person name="Grigoriev I.V."/>
            <person name="Szabo L.J."/>
            <person name="Martin F."/>
        </authorList>
    </citation>
    <scope>NUCLEOTIDE SEQUENCE [LARGE SCALE GENOMIC DNA]</scope>
    <source>
        <strain evidence="3">98AG31 / pathotype 3-4-7</strain>
    </source>
</reference>
<dbReference type="Proteomes" id="UP000001072">
    <property type="component" value="Unassembled WGS sequence"/>
</dbReference>
<dbReference type="RefSeq" id="XP_007411730.1">
    <property type="nucleotide sequence ID" value="XM_007411668.1"/>
</dbReference>
<dbReference type="HOGENOM" id="CLU_2015781_0_0_1"/>
<gene>
    <name evidence="2" type="ORF">MELLADRAFT_108038</name>
</gene>
<accession>F4RRR8</accession>
<dbReference type="EMBL" id="GL883115">
    <property type="protein sequence ID" value="EGG04977.1"/>
    <property type="molecule type" value="Genomic_DNA"/>
</dbReference>
<sequence length="123" mass="13302">MVDTVGKVADDDKDIANILSWARPAKTHGSTDFLGPSRDECRGWRRDTFGCGDPIGGKPGGGGVMWRSKEANEDKLVIGCGVEQLEIARSSVSCKSERDTKRKEGRSDEESVVNEHLPSLALA</sequence>
<feature type="region of interest" description="Disordered" evidence="1">
    <location>
        <begin position="93"/>
        <end position="123"/>
    </location>
</feature>
<dbReference type="AlphaFoldDB" id="F4RRR8"/>